<dbReference type="Gene3D" id="3.30.420.10">
    <property type="entry name" value="Ribonuclease H-like superfamily/Ribonuclease H"/>
    <property type="match status" value="1"/>
</dbReference>
<dbReference type="GO" id="GO:0004523">
    <property type="term" value="F:RNA-DNA hybrid ribonuclease activity"/>
    <property type="evidence" value="ECO:0007669"/>
    <property type="project" value="InterPro"/>
</dbReference>
<comment type="caution">
    <text evidence="2">The sequence shown here is derived from an EMBL/GenBank/DDBJ whole genome shotgun (WGS) entry which is preliminary data.</text>
</comment>
<dbReference type="PANTHER" id="PTHR46387">
    <property type="entry name" value="POLYNUCLEOTIDYL TRANSFERASE, RIBONUCLEASE H-LIKE SUPERFAMILY PROTEIN"/>
    <property type="match status" value="1"/>
</dbReference>
<feature type="domain" description="RNase H type-1" evidence="1">
    <location>
        <begin position="1"/>
        <end position="134"/>
    </location>
</feature>
<reference evidence="2 3" key="1">
    <citation type="journal article" date="2016" name="Nat. Commun.">
        <title>Thousands of microbial genomes shed light on interconnected biogeochemical processes in an aquifer system.</title>
        <authorList>
            <person name="Anantharaman K."/>
            <person name="Brown C.T."/>
            <person name="Hug L.A."/>
            <person name="Sharon I."/>
            <person name="Castelle C.J."/>
            <person name="Probst A.J."/>
            <person name="Thomas B.C."/>
            <person name="Singh A."/>
            <person name="Wilkins M.J."/>
            <person name="Karaoz U."/>
            <person name="Brodie E.L."/>
            <person name="Williams K.H."/>
            <person name="Hubbard S.S."/>
            <person name="Banfield J.F."/>
        </authorList>
    </citation>
    <scope>NUCLEOTIDE SEQUENCE [LARGE SCALE GENOMIC DNA]</scope>
</reference>
<dbReference type="InterPro" id="IPR036397">
    <property type="entry name" value="RNaseH_sf"/>
</dbReference>
<name>A0A1F8AWV4_9BACT</name>
<protein>
    <recommendedName>
        <fullName evidence="1">RNase H type-1 domain-containing protein</fullName>
    </recommendedName>
</protein>
<accession>A0A1F8AWV4</accession>
<proteinExistence type="predicted"/>
<sequence length="136" mass="15150">MENTLKIYCDGGARGNPGPAAAAFVVEKNGKVIYKEARFLGEQTNNAAEYSAVLAGMGWLEKSKNPPSEVYFVLDSELVAKQLAGLFKIKNENLRNYFFSIKELEKKISSRIFFTAVPRSKNKLADLLVNKVLDEN</sequence>
<dbReference type="STRING" id="1802513.A3E46_00740"/>
<gene>
    <name evidence="2" type="ORF">A3E46_00740</name>
</gene>
<dbReference type="AlphaFoldDB" id="A0A1F8AWV4"/>
<dbReference type="EMBL" id="MGGZ01000037">
    <property type="protein sequence ID" value="OGM56214.1"/>
    <property type="molecule type" value="Genomic_DNA"/>
</dbReference>
<dbReference type="Pfam" id="PF13456">
    <property type="entry name" value="RVT_3"/>
    <property type="match status" value="1"/>
</dbReference>
<dbReference type="PROSITE" id="PS50879">
    <property type="entry name" value="RNASE_H_1"/>
    <property type="match status" value="1"/>
</dbReference>
<evidence type="ECO:0000313" key="3">
    <source>
        <dbReference type="Proteomes" id="UP000178313"/>
    </source>
</evidence>
<dbReference type="InterPro" id="IPR002156">
    <property type="entry name" value="RNaseH_domain"/>
</dbReference>
<dbReference type="InterPro" id="IPR012337">
    <property type="entry name" value="RNaseH-like_sf"/>
</dbReference>
<dbReference type="Proteomes" id="UP000178313">
    <property type="component" value="Unassembled WGS sequence"/>
</dbReference>
<evidence type="ECO:0000313" key="2">
    <source>
        <dbReference type="EMBL" id="OGM56214.1"/>
    </source>
</evidence>
<dbReference type="GO" id="GO:0003676">
    <property type="term" value="F:nucleic acid binding"/>
    <property type="evidence" value="ECO:0007669"/>
    <property type="project" value="InterPro"/>
</dbReference>
<dbReference type="SUPFAM" id="SSF53098">
    <property type="entry name" value="Ribonuclease H-like"/>
    <property type="match status" value="1"/>
</dbReference>
<dbReference type="PANTHER" id="PTHR46387:SF2">
    <property type="entry name" value="RIBONUCLEASE HI"/>
    <property type="match status" value="1"/>
</dbReference>
<evidence type="ECO:0000259" key="1">
    <source>
        <dbReference type="PROSITE" id="PS50879"/>
    </source>
</evidence>
<organism evidence="2 3">
    <name type="scientific">Candidatus Woesebacteria bacterium RIFCSPHIGHO2_12_FULL_46_16</name>
    <dbReference type="NCBI Taxonomy" id="1802513"/>
    <lineage>
        <taxon>Bacteria</taxon>
        <taxon>Candidatus Woeseibacteriota</taxon>
    </lineage>
</organism>
<dbReference type="CDD" id="cd09279">
    <property type="entry name" value="RNase_HI_like"/>
    <property type="match status" value="1"/>
</dbReference>